<dbReference type="PANTHER" id="PTHR43133">
    <property type="entry name" value="RNA POLYMERASE ECF-TYPE SIGMA FACTO"/>
    <property type="match status" value="1"/>
</dbReference>
<evidence type="ECO:0000259" key="6">
    <source>
        <dbReference type="Pfam" id="PF04542"/>
    </source>
</evidence>
<evidence type="ECO:0000256" key="5">
    <source>
        <dbReference type="ARBA" id="ARBA00023163"/>
    </source>
</evidence>
<feature type="domain" description="RNA polymerase sigma factor 70 region 4 type 2" evidence="7">
    <location>
        <begin position="119"/>
        <end position="169"/>
    </location>
</feature>
<dbReference type="RefSeq" id="WP_110100030.1">
    <property type="nucleotide sequence ID" value="NZ_CP122565.1"/>
</dbReference>
<evidence type="ECO:0000259" key="7">
    <source>
        <dbReference type="Pfam" id="PF08281"/>
    </source>
</evidence>
<dbReference type="InterPro" id="IPR036388">
    <property type="entry name" value="WH-like_DNA-bd_sf"/>
</dbReference>
<dbReference type="GO" id="GO:0016987">
    <property type="term" value="F:sigma factor activity"/>
    <property type="evidence" value="ECO:0007669"/>
    <property type="project" value="UniProtKB-KW"/>
</dbReference>
<dbReference type="SUPFAM" id="SSF88946">
    <property type="entry name" value="Sigma2 domain of RNA polymerase sigma factors"/>
    <property type="match status" value="1"/>
</dbReference>
<evidence type="ECO:0000256" key="1">
    <source>
        <dbReference type="ARBA" id="ARBA00010641"/>
    </source>
</evidence>
<dbReference type="PANTHER" id="PTHR43133:SF8">
    <property type="entry name" value="RNA POLYMERASE SIGMA FACTOR HI_1459-RELATED"/>
    <property type="match status" value="1"/>
</dbReference>
<dbReference type="Pfam" id="PF08281">
    <property type="entry name" value="Sigma70_r4_2"/>
    <property type="match status" value="1"/>
</dbReference>
<keyword evidence="2" id="KW-0805">Transcription regulation</keyword>
<feature type="domain" description="RNA polymerase sigma-70 region 2" evidence="6">
    <location>
        <begin position="26"/>
        <end position="91"/>
    </location>
</feature>
<keyword evidence="5" id="KW-0804">Transcription</keyword>
<evidence type="ECO:0000256" key="2">
    <source>
        <dbReference type="ARBA" id="ARBA00023015"/>
    </source>
</evidence>
<dbReference type="CDD" id="cd06171">
    <property type="entry name" value="Sigma70_r4"/>
    <property type="match status" value="1"/>
</dbReference>
<dbReference type="Gene3D" id="1.10.10.10">
    <property type="entry name" value="Winged helix-like DNA-binding domain superfamily/Winged helix DNA-binding domain"/>
    <property type="match status" value="1"/>
</dbReference>
<name>A0AAJ6ANA9_9MICC</name>
<dbReference type="GO" id="GO:0003677">
    <property type="term" value="F:DNA binding"/>
    <property type="evidence" value="ECO:0007669"/>
    <property type="project" value="UniProtKB-KW"/>
</dbReference>
<protein>
    <submittedName>
        <fullName evidence="8">Sigma-70 family RNA polymerase sigma factor</fullName>
    </submittedName>
</protein>
<accession>A0AAJ6ANA9</accession>
<dbReference type="SUPFAM" id="SSF88659">
    <property type="entry name" value="Sigma3 and sigma4 domains of RNA polymerase sigma factors"/>
    <property type="match status" value="1"/>
</dbReference>
<keyword evidence="4" id="KW-0238">DNA-binding</keyword>
<comment type="similarity">
    <text evidence="1">Belongs to the sigma-70 factor family. ECF subfamily.</text>
</comment>
<dbReference type="NCBIfam" id="TIGR02937">
    <property type="entry name" value="sigma70-ECF"/>
    <property type="match status" value="1"/>
</dbReference>
<evidence type="ECO:0000256" key="3">
    <source>
        <dbReference type="ARBA" id="ARBA00023082"/>
    </source>
</evidence>
<dbReference type="Gene3D" id="1.10.1740.10">
    <property type="match status" value="1"/>
</dbReference>
<sequence>MPVDPAQLDLIHRAQHGDESAFATLVEGASRRMWAVVYSITGNQHDAEDAMQNALTSAWRNLHKFEPRAKFSTWAYRIAANAALQFVRARRDVLDDEIGMTQADTSPTPDEKVSTVMVVRAALTQLGEDFREALILREYGGLTYEEIATQQKIGIQTVKSRVNRARAKLREILIEQGVK</sequence>
<dbReference type="Pfam" id="PF04542">
    <property type="entry name" value="Sigma70_r2"/>
    <property type="match status" value="1"/>
</dbReference>
<gene>
    <name evidence="8" type="ORF">QDX21_13045</name>
</gene>
<organism evidence="8 9">
    <name type="scientific">Auritidibacter ignavus</name>
    <dbReference type="NCBI Taxonomy" id="678932"/>
    <lineage>
        <taxon>Bacteria</taxon>
        <taxon>Bacillati</taxon>
        <taxon>Actinomycetota</taxon>
        <taxon>Actinomycetes</taxon>
        <taxon>Micrococcales</taxon>
        <taxon>Micrococcaceae</taxon>
        <taxon>Auritidibacter</taxon>
    </lineage>
</organism>
<reference evidence="8 9" key="1">
    <citation type="submission" date="2023-03" db="EMBL/GenBank/DDBJ databases">
        <title>Complete genome sequences of several Auritidibacter ignavus strains isolated from ear infections.</title>
        <authorList>
            <person name="Baehr T."/>
            <person name="Baumhoegger A.M."/>
        </authorList>
    </citation>
    <scope>NUCLEOTIDE SEQUENCE [LARGE SCALE GENOMIC DNA]</scope>
    <source>
        <strain evidence="8 9">BABAE-6</strain>
    </source>
</reference>
<dbReference type="InterPro" id="IPR013249">
    <property type="entry name" value="RNA_pol_sigma70_r4_t2"/>
</dbReference>
<dbReference type="GO" id="GO:0006352">
    <property type="term" value="P:DNA-templated transcription initiation"/>
    <property type="evidence" value="ECO:0007669"/>
    <property type="project" value="InterPro"/>
</dbReference>
<dbReference type="InterPro" id="IPR013324">
    <property type="entry name" value="RNA_pol_sigma_r3/r4-like"/>
</dbReference>
<dbReference type="Proteomes" id="UP001224674">
    <property type="component" value="Chromosome"/>
</dbReference>
<dbReference type="InterPro" id="IPR007627">
    <property type="entry name" value="RNA_pol_sigma70_r2"/>
</dbReference>
<dbReference type="AlphaFoldDB" id="A0AAJ6ANA9"/>
<dbReference type="InterPro" id="IPR013325">
    <property type="entry name" value="RNA_pol_sigma_r2"/>
</dbReference>
<dbReference type="InterPro" id="IPR014284">
    <property type="entry name" value="RNA_pol_sigma-70_dom"/>
</dbReference>
<dbReference type="InterPro" id="IPR039425">
    <property type="entry name" value="RNA_pol_sigma-70-like"/>
</dbReference>
<keyword evidence="3" id="KW-0731">Sigma factor</keyword>
<evidence type="ECO:0000313" key="9">
    <source>
        <dbReference type="Proteomes" id="UP001224674"/>
    </source>
</evidence>
<keyword evidence="9" id="KW-1185">Reference proteome</keyword>
<evidence type="ECO:0000313" key="8">
    <source>
        <dbReference type="EMBL" id="WGH93191.1"/>
    </source>
</evidence>
<dbReference type="EMBL" id="CP122566">
    <property type="protein sequence ID" value="WGH93191.1"/>
    <property type="molecule type" value="Genomic_DNA"/>
</dbReference>
<proteinExistence type="inferred from homology"/>
<evidence type="ECO:0000256" key="4">
    <source>
        <dbReference type="ARBA" id="ARBA00023125"/>
    </source>
</evidence>